<keyword evidence="7" id="KW-1185">Reference proteome</keyword>
<evidence type="ECO:0000256" key="4">
    <source>
        <dbReference type="ARBA" id="ARBA00022737"/>
    </source>
</evidence>
<reference evidence="6" key="1">
    <citation type="submission" date="2020-11" db="EMBL/GenBank/DDBJ databases">
        <authorList>
            <person name="Tran Van P."/>
        </authorList>
    </citation>
    <scope>NUCLEOTIDE SEQUENCE</scope>
</reference>
<comment type="subcellular location">
    <subcellularLocation>
        <location evidence="1">Cytoplasm</location>
    </subcellularLocation>
</comment>
<dbReference type="Gene3D" id="1.25.10.10">
    <property type="entry name" value="Leucine-rich Repeat Variant"/>
    <property type="match status" value="1"/>
</dbReference>
<evidence type="ECO:0000256" key="1">
    <source>
        <dbReference type="ARBA" id="ARBA00004496"/>
    </source>
</evidence>
<keyword evidence="2" id="KW-0813">Transport</keyword>
<organism evidence="6">
    <name type="scientific">Notodromas monacha</name>
    <dbReference type="NCBI Taxonomy" id="399045"/>
    <lineage>
        <taxon>Eukaryota</taxon>
        <taxon>Metazoa</taxon>
        <taxon>Ecdysozoa</taxon>
        <taxon>Arthropoda</taxon>
        <taxon>Crustacea</taxon>
        <taxon>Oligostraca</taxon>
        <taxon>Ostracoda</taxon>
        <taxon>Podocopa</taxon>
        <taxon>Podocopida</taxon>
        <taxon>Cypridocopina</taxon>
        <taxon>Cypridoidea</taxon>
        <taxon>Cyprididae</taxon>
        <taxon>Notodromas</taxon>
    </lineage>
</organism>
<protein>
    <submittedName>
        <fullName evidence="6">Uncharacterized protein</fullName>
    </submittedName>
</protein>
<proteinExistence type="predicted"/>
<dbReference type="SUPFAM" id="SSF48371">
    <property type="entry name" value="ARM repeat"/>
    <property type="match status" value="1"/>
</dbReference>
<dbReference type="OrthoDB" id="10263328at2759"/>
<dbReference type="Proteomes" id="UP000678499">
    <property type="component" value="Unassembled WGS sequence"/>
</dbReference>
<dbReference type="InterPro" id="IPR040122">
    <property type="entry name" value="Importin_beta"/>
</dbReference>
<name>A0A7R9BJS3_9CRUS</name>
<evidence type="ECO:0000256" key="3">
    <source>
        <dbReference type="ARBA" id="ARBA00022490"/>
    </source>
</evidence>
<dbReference type="AlphaFoldDB" id="A0A7R9BJS3"/>
<keyword evidence="3" id="KW-0963">Cytoplasm</keyword>
<dbReference type="InterPro" id="IPR011989">
    <property type="entry name" value="ARM-like"/>
</dbReference>
<evidence type="ECO:0000313" key="7">
    <source>
        <dbReference type="Proteomes" id="UP000678499"/>
    </source>
</evidence>
<evidence type="ECO:0000256" key="2">
    <source>
        <dbReference type="ARBA" id="ARBA00022448"/>
    </source>
</evidence>
<dbReference type="EMBL" id="CAJPEX010000428">
    <property type="protein sequence ID" value="CAG0915663.1"/>
    <property type="molecule type" value="Genomic_DNA"/>
</dbReference>
<evidence type="ECO:0000256" key="5">
    <source>
        <dbReference type="ARBA" id="ARBA00022927"/>
    </source>
</evidence>
<sequence length="198" mass="21384">MRLGVPLVTQDGRSLARGPLRRRTLIGIVVHVGSEAVLEALGIEGQRPSTAAQCVAHSAIIEFPCGVWPCFIPDLVDSVCKEGVPDSLKAACLEPIGYICQDIQPAVLAKVWNSILTAIVNGMRLPDENIRLAAVNALLTLLEFTQNNFAVKITLEAINLDTSELVLQGIEFWSTVCETKLDFYQRVRSSGVGATRAG</sequence>
<keyword evidence="5" id="KW-0653">Protein transport</keyword>
<dbReference type="PANTHER" id="PTHR10527">
    <property type="entry name" value="IMPORTIN BETA"/>
    <property type="match status" value="1"/>
</dbReference>
<gene>
    <name evidence="6" type="ORF">NMOB1V02_LOCUS3304</name>
</gene>
<keyword evidence="4" id="KW-0677">Repeat</keyword>
<dbReference type="EMBL" id="OA882465">
    <property type="protein sequence ID" value="CAD7275511.1"/>
    <property type="molecule type" value="Genomic_DNA"/>
</dbReference>
<dbReference type="GO" id="GO:0006606">
    <property type="term" value="P:protein import into nucleus"/>
    <property type="evidence" value="ECO:0007669"/>
    <property type="project" value="InterPro"/>
</dbReference>
<evidence type="ECO:0000313" key="6">
    <source>
        <dbReference type="EMBL" id="CAD7275511.1"/>
    </source>
</evidence>
<dbReference type="InterPro" id="IPR016024">
    <property type="entry name" value="ARM-type_fold"/>
</dbReference>
<accession>A0A7R9BJS3</accession>
<dbReference type="GO" id="GO:0005737">
    <property type="term" value="C:cytoplasm"/>
    <property type="evidence" value="ECO:0007669"/>
    <property type="project" value="UniProtKB-SubCell"/>
</dbReference>